<organism evidence="8">
    <name type="scientific">Tanacetum cinerariifolium</name>
    <name type="common">Dalmatian daisy</name>
    <name type="synonym">Chrysanthemum cinerariifolium</name>
    <dbReference type="NCBI Taxonomy" id="118510"/>
    <lineage>
        <taxon>Eukaryota</taxon>
        <taxon>Viridiplantae</taxon>
        <taxon>Streptophyta</taxon>
        <taxon>Embryophyta</taxon>
        <taxon>Tracheophyta</taxon>
        <taxon>Spermatophyta</taxon>
        <taxon>Magnoliopsida</taxon>
        <taxon>eudicotyledons</taxon>
        <taxon>Gunneridae</taxon>
        <taxon>Pentapetalae</taxon>
        <taxon>asterids</taxon>
        <taxon>campanulids</taxon>
        <taxon>Asterales</taxon>
        <taxon>Asteraceae</taxon>
        <taxon>Asteroideae</taxon>
        <taxon>Anthemideae</taxon>
        <taxon>Anthemidinae</taxon>
        <taxon>Tanacetum</taxon>
    </lineage>
</organism>
<name>A0A6L2MZ33_TANCI</name>
<dbReference type="Gene3D" id="3.10.129.10">
    <property type="entry name" value="Hotdog Thioesterase"/>
    <property type="match status" value="1"/>
</dbReference>
<dbReference type="SUPFAM" id="SSF54637">
    <property type="entry name" value="Thioesterase/thiol ester dehydrase-isomerase"/>
    <property type="match status" value="1"/>
</dbReference>
<dbReference type="EMBL" id="BKCJ010007613">
    <property type="protein sequence ID" value="GEU78142.1"/>
    <property type="molecule type" value="Genomic_DNA"/>
</dbReference>
<dbReference type="InterPro" id="IPR029069">
    <property type="entry name" value="HotDog_dom_sf"/>
</dbReference>
<dbReference type="GO" id="GO:0009507">
    <property type="term" value="C:chloroplast"/>
    <property type="evidence" value="ECO:0007669"/>
    <property type="project" value="UniProtKB-SubCell"/>
</dbReference>
<dbReference type="GO" id="GO:0000036">
    <property type="term" value="F:acyl carrier activity"/>
    <property type="evidence" value="ECO:0007669"/>
    <property type="project" value="TreeGrafter"/>
</dbReference>
<keyword evidence="6" id="KW-0444">Lipid biosynthesis</keyword>
<evidence type="ECO:0000256" key="1">
    <source>
        <dbReference type="ARBA" id="ARBA00004229"/>
    </source>
</evidence>
<dbReference type="GO" id="GO:0016297">
    <property type="term" value="F:fatty acyl-[ACP] hydrolase activity"/>
    <property type="evidence" value="ECO:0007669"/>
    <property type="project" value="InterPro"/>
</dbReference>
<evidence type="ECO:0000259" key="7">
    <source>
        <dbReference type="Pfam" id="PF01643"/>
    </source>
</evidence>
<reference evidence="8" key="1">
    <citation type="journal article" date="2019" name="Sci. Rep.">
        <title>Draft genome of Tanacetum cinerariifolium, the natural source of mosquito coil.</title>
        <authorList>
            <person name="Yamashiro T."/>
            <person name="Shiraishi A."/>
            <person name="Satake H."/>
            <person name="Nakayama K."/>
        </authorList>
    </citation>
    <scope>NUCLEOTIDE SEQUENCE</scope>
</reference>
<dbReference type="InterPro" id="IPR002864">
    <property type="entry name" value="Acyl-ACP_thioesterase_NHD"/>
</dbReference>
<evidence type="ECO:0000256" key="5">
    <source>
        <dbReference type="ARBA" id="ARBA00022946"/>
    </source>
</evidence>
<dbReference type="AlphaFoldDB" id="A0A6L2MZ33"/>
<evidence type="ECO:0000256" key="3">
    <source>
        <dbReference type="ARBA" id="ARBA00022528"/>
    </source>
</evidence>
<keyword evidence="5" id="KW-0809">Transit peptide</keyword>
<evidence type="ECO:0000256" key="4">
    <source>
        <dbReference type="ARBA" id="ARBA00022640"/>
    </source>
</evidence>
<comment type="similarity">
    <text evidence="2 6">Belongs to the acyl-ACP thioesterase family.</text>
</comment>
<comment type="subcellular location">
    <subcellularLocation>
        <location evidence="1 6">Plastid</location>
        <location evidence="1 6">Chloroplast</location>
    </subcellularLocation>
</comment>
<dbReference type="EC" id="3.1.2.-" evidence="6"/>
<protein>
    <recommendedName>
        <fullName evidence="6">Acyl-[acyl-carrier-protein] hydrolase</fullName>
        <ecNumber evidence="6">3.1.2.-</ecNumber>
    </recommendedName>
</protein>
<dbReference type="CDD" id="cd00586">
    <property type="entry name" value="4HBT"/>
    <property type="match status" value="1"/>
</dbReference>
<keyword evidence="6" id="KW-0275">Fatty acid biosynthesis</keyword>
<keyword evidence="6" id="KW-0378">Hydrolase</keyword>
<comment type="caution">
    <text evidence="8">The sequence shown here is derived from an EMBL/GenBank/DDBJ whole genome shotgun (WGS) entry which is preliminary data.</text>
</comment>
<accession>A0A6L2MZ33</accession>
<dbReference type="InterPro" id="IPR045023">
    <property type="entry name" value="FATA/B"/>
</dbReference>
<keyword evidence="3 6" id="KW-0150">Chloroplast</keyword>
<keyword evidence="6" id="KW-0443">Lipid metabolism</keyword>
<keyword evidence="4 6" id="KW-0934">Plastid</keyword>
<dbReference type="PANTHER" id="PTHR31727:SF6">
    <property type="entry name" value="OLEOYL-ACYL CARRIER PROTEIN THIOESTERASE 1, CHLOROPLASTIC"/>
    <property type="match status" value="1"/>
</dbReference>
<evidence type="ECO:0000256" key="2">
    <source>
        <dbReference type="ARBA" id="ARBA00006500"/>
    </source>
</evidence>
<evidence type="ECO:0000313" key="8">
    <source>
        <dbReference type="EMBL" id="GEU78142.1"/>
    </source>
</evidence>
<sequence length="110" mass="12963">MRKLHLIWVTARMHIEIYRYPAWSDVVEVETWCQSEGRIGTRRDWILKDYANGEVIGRATSKWEVGVAPLMSPRQDETNELLLYARWMVGPYRCKYATRGRNNDFVPSSI</sequence>
<dbReference type="PANTHER" id="PTHR31727">
    <property type="entry name" value="OLEOYL-ACYL CARRIER PROTEIN THIOESTERASE 1, CHLOROPLASTIC"/>
    <property type="match status" value="1"/>
</dbReference>
<comment type="function">
    <text evidence="6">Plays an essential role in chain termination during de novo fatty acid synthesis.</text>
</comment>
<proteinExistence type="inferred from homology"/>
<evidence type="ECO:0000256" key="6">
    <source>
        <dbReference type="RuleBase" id="RU363096"/>
    </source>
</evidence>
<dbReference type="Pfam" id="PF01643">
    <property type="entry name" value="Acyl-ACP_TE"/>
    <property type="match status" value="1"/>
</dbReference>
<feature type="domain" description="Acyl-ACP thioesterase N-terminal hotdog" evidence="7">
    <location>
        <begin position="1"/>
        <end position="63"/>
    </location>
</feature>
<gene>
    <name evidence="8" type="ORF">Tci_050120</name>
</gene>
<keyword evidence="6" id="KW-0276">Fatty acid metabolism</keyword>